<protein>
    <submittedName>
        <fullName evidence="1">Uncharacterized protein</fullName>
    </submittedName>
</protein>
<dbReference type="InterPro" id="IPR036280">
    <property type="entry name" value="Multihaem_cyt_sf"/>
</dbReference>
<dbReference type="AlphaFoldDB" id="A0A1Q8QMW4"/>
<comment type="caution">
    <text evidence="1">The sequence shown here is derived from an EMBL/GenBank/DDBJ whole genome shotgun (WGS) entry which is preliminary data.</text>
</comment>
<organism evidence="1 2">
    <name type="scientific">Desulfosporosinus metallidurans</name>
    <dbReference type="NCBI Taxonomy" id="1888891"/>
    <lineage>
        <taxon>Bacteria</taxon>
        <taxon>Bacillati</taxon>
        <taxon>Bacillota</taxon>
        <taxon>Clostridia</taxon>
        <taxon>Eubacteriales</taxon>
        <taxon>Desulfitobacteriaceae</taxon>
        <taxon>Desulfosporosinus</taxon>
    </lineage>
</organism>
<dbReference type="Proteomes" id="UP000186102">
    <property type="component" value="Unassembled WGS sequence"/>
</dbReference>
<proteinExistence type="predicted"/>
<gene>
    <name evidence="1" type="ORF">DSOL_3902</name>
</gene>
<evidence type="ECO:0000313" key="2">
    <source>
        <dbReference type="Proteomes" id="UP000186102"/>
    </source>
</evidence>
<dbReference type="SUPFAM" id="SSF48695">
    <property type="entry name" value="Multiheme cytochromes"/>
    <property type="match status" value="1"/>
</dbReference>
<evidence type="ECO:0000313" key="1">
    <source>
        <dbReference type="EMBL" id="OLN28667.1"/>
    </source>
</evidence>
<name>A0A1Q8QMW4_9FIRM</name>
<reference evidence="1 2" key="1">
    <citation type="submission" date="2016-09" db="EMBL/GenBank/DDBJ databases">
        <title>Complete genome of Desulfosporosinus sp. OL.</title>
        <authorList>
            <person name="Mardanov A."/>
            <person name="Beletsky A."/>
            <person name="Panova A."/>
            <person name="Karnachuk O."/>
            <person name="Ravin N."/>
        </authorList>
    </citation>
    <scope>NUCLEOTIDE SEQUENCE [LARGE SCALE GENOMIC DNA]</scope>
    <source>
        <strain evidence="1 2">OL</strain>
    </source>
</reference>
<keyword evidence="2" id="KW-1185">Reference proteome</keyword>
<dbReference type="EMBL" id="MLBF01000040">
    <property type="protein sequence ID" value="OLN28667.1"/>
    <property type="molecule type" value="Genomic_DNA"/>
</dbReference>
<sequence>MNNCITCHIGKIKSYKEAPLMPKDHLEILKNDSPCINCHRNTGHKTGLGADDVFKNQ</sequence>
<accession>A0A1Q8QMW4</accession>